<dbReference type="PANTHER" id="PTHR22930">
    <property type="match status" value="1"/>
</dbReference>
<name>A0A9R0HS88_SPIOL</name>
<proteinExistence type="inferred from homology"/>
<gene>
    <name evidence="12" type="primary">LOC110775422</name>
</gene>
<comment type="cofactor">
    <cofactor evidence="1">
        <name>a divalent metal cation</name>
        <dbReference type="ChEBI" id="CHEBI:60240"/>
    </cofactor>
</comment>
<keyword evidence="7" id="KW-0539">Nucleus</keyword>
<reference evidence="12" key="2">
    <citation type="submission" date="2025-08" db="UniProtKB">
        <authorList>
            <consortium name="RefSeq"/>
        </authorList>
    </citation>
    <scope>IDENTIFICATION</scope>
    <source>
        <tissue evidence="12">Leaf</tissue>
    </source>
</reference>
<keyword evidence="5" id="KW-0479">Metal-binding</keyword>
<dbReference type="InterPro" id="IPR027806">
    <property type="entry name" value="HARBI1_dom"/>
</dbReference>
<reference evidence="11" key="1">
    <citation type="journal article" date="2021" name="Nat. Commun.">
        <title>Genomic analyses provide insights into spinach domestication and the genetic basis of agronomic traits.</title>
        <authorList>
            <person name="Cai X."/>
            <person name="Sun X."/>
            <person name="Xu C."/>
            <person name="Sun H."/>
            <person name="Wang X."/>
            <person name="Ge C."/>
            <person name="Zhang Z."/>
            <person name="Wang Q."/>
            <person name="Fei Z."/>
            <person name="Jiao C."/>
            <person name="Wang Q."/>
        </authorList>
    </citation>
    <scope>NUCLEOTIDE SEQUENCE [LARGE SCALE GENOMIC DNA]</scope>
    <source>
        <strain evidence="11">cv. Varoflay</strain>
    </source>
</reference>
<keyword evidence="6" id="KW-0378">Hydrolase</keyword>
<dbReference type="GO" id="GO:0005634">
    <property type="term" value="C:nucleus"/>
    <property type="evidence" value="ECO:0007669"/>
    <property type="project" value="UniProtKB-SubCell"/>
</dbReference>
<accession>A0A9R0HS88</accession>
<dbReference type="PANTHER" id="PTHR22930:SF221">
    <property type="entry name" value="NUCLEASE HARBI1"/>
    <property type="match status" value="1"/>
</dbReference>
<evidence type="ECO:0000256" key="7">
    <source>
        <dbReference type="ARBA" id="ARBA00023242"/>
    </source>
</evidence>
<dbReference type="KEGG" id="soe:110775422"/>
<evidence type="ECO:0000313" key="12">
    <source>
        <dbReference type="RefSeq" id="XP_021835715.2"/>
    </source>
</evidence>
<comment type="subcellular location">
    <subcellularLocation>
        <location evidence="2">Nucleus</location>
    </subcellularLocation>
</comment>
<dbReference type="GO" id="GO:0004518">
    <property type="term" value="F:nuclease activity"/>
    <property type="evidence" value="ECO:0007669"/>
    <property type="project" value="UniProtKB-KW"/>
</dbReference>
<evidence type="ECO:0000256" key="3">
    <source>
        <dbReference type="ARBA" id="ARBA00006958"/>
    </source>
</evidence>
<dbReference type="Pfam" id="PF26138">
    <property type="entry name" value="DUF8040"/>
    <property type="match status" value="1"/>
</dbReference>
<evidence type="ECO:0000256" key="5">
    <source>
        <dbReference type="ARBA" id="ARBA00022723"/>
    </source>
</evidence>
<feature type="domain" description="DUF8040" evidence="10">
    <location>
        <begin position="63"/>
        <end position="157"/>
    </location>
</feature>
<keyword evidence="4" id="KW-0540">Nuclease</keyword>
<keyword evidence="11" id="KW-1185">Reference proteome</keyword>
<evidence type="ECO:0000256" key="4">
    <source>
        <dbReference type="ARBA" id="ARBA00022722"/>
    </source>
</evidence>
<dbReference type="RefSeq" id="XP_021835715.2">
    <property type="nucleotide sequence ID" value="XM_021980023.2"/>
</dbReference>
<evidence type="ECO:0000259" key="9">
    <source>
        <dbReference type="Pfam" id="PF13359"/>
    </source>
</evidence>
<dbReference type="GeneID" id="110775422"/>
<evidence type="ECO:0000259" key="10">
    <source>
        <dbReference type="Pfam" id="PF26138"/>
    </source>
</evidence>
<dbReference type="Pfam" id="PF13359">
    <property type="entry name" value="DDE_Tnp_4"/>
    <property type="match status" value="1"/>
</dbReference>
<dbReference type="AlphaFoldDB" id="A0A9R0HS88"/>
<dbReference type="GO" id="GO:0016787">
    <property type="term" value="F:hydrolase activity"/>
    <property type="evidence" value="ECO:0007669"/>
    <property type="project" value="UniProtKB-KW"/>
</dbReference>
<dbReference type="InterPro" id="IPR058353">
    <property type="entry name" value="DUF8040"/>
</dbReference>
<evidence type="ECO:0008006" key="13">
    <source>
        <dbReference type="Google" id="ProtNLM"/>
    </source>
</evidence>
<feature type="region of interest" description="Disordered" evidence="8">
    <location>
        <begin position="383"/>
        <end position="410"/>
    </location>
</feature>
<evidence type="ECO:0000313" key="11">
    <source>
        <dbReference type="Proteomes" id="UP000813463"/>
    </source>
</evidence>
<evidence type="ECO:0000256" key="8">
    <source>
        <dbReference type="SAM" id="MobiDB-lite"/>
    </source>
</evidence>
<comment type="similarity">
    <text evidence="3">Belongs to the HARBI1 family.</text>
</comment>
<dbReference type="GO" id="GO:0046872">
    <property type="term" value="F:metal ion binding"/>
    <property type="evidence" value="ECO:0007669"/>
    <property type="project" value="UniProtKB-KW"/>
</dbReference>
<protein>
    <recommendedName>
        <fullName evidence="13">DDE Tnp4 domain-containing protein</fullName>
    </recommendedName>
</protein>
<organism evidence="11 12">
    <name type="scientific">Spinacia oleracea</name>
    <name type="common">Spinach</name>
    <dbReference type="NCBI Taxonomy" id="3562"/>
    <lineage>
        <taxon>Eukaryota</taxon>
        <taxon>Viridiplantae</taxon>
        <taxon>Streptophyta</taxon>
        <taxon>Embryophyta</taxon>
        <taxon>Tracheophyta</taxon>
        <taxon>Spermatophyta</taxon>
        <taxon>Magnoliopsida</taxon>
        <taxon>eudicotyledons</taxon>
        <taxon>Gunneridae</taxon>
        <taxon>Pentapetalae</taxon>
        <taxon>Caryophyllales</taxon>
        <taxon>Chenopodiaceae</taxon>
        <taxon>Chenopodioideae</taxon>
        <taxon>Anserineae</taxon>
        <taxon>Spinacia</taxon>
    </lineage>
</organism>
<evidence type="ECO:0000256" key="2">
    <source>
        <dbReference type="ARBA" id="ARBA00004123"/>
    </source>
</evidence>
<dbReference type="InterPro" id="IPR045249">
    <property type="entry name" value="HARBI1-like"/>
</dbReference>
<dbReference type="OrthoDB" id="1713174at2759"/>
<sequence length="431" mass="49826">MVILYQIYSSGSDNDESTDEEIEDMLLEEELKGKQMMLSAAVGVTILTKYYFKYLIKQPPRISLCSGWQWVQEVLSTPGESYRMFRMESDVFCSLAKLLKDDYGLKSTRTMCSEESLAMFIYLCAQFQSNRNLQNRFKHSGETISRKMNEVLKAMTKFSRDIVRPSDPYFREVSVKIRGNYKYWPHFKDCIGAIDGTHIPCVVPEEDRIPYIGRKGHPTQNILAICDFDMLFTYFVAGWPGSVHDNRVLKNAMDNPKKAFPHPPEGKYYVVDAGYPNMKGFLAPFKGQRYHIPDYRRSTQPPTGYYEVYNYKHSSLRNVIERTFGVWKSRWRILSMMPNFPLETQNKIVAATMAMHNYIRRHALEDLEFDKCDADPNYIPVVEEDAQDIGGGSSSTLREDHDGSMDDDSMESVRHNIASSMLKQDLQEQCV</sequence>
<evidence type="ECO:0000256" key="1">
    <source>
        <dbReference type="ARBA" id="ARBA00001968"/>
    </source>
</evidence>
<dbReference type="Proteomes" id="UP000813463">
    <property type="component" value="Chromosome 1"/>
</dbReference>
<feature type="domain" description="DDE Tnp4" evidence="9">
    <location>
        <begin position="194"/>
        <end position="357"/>
    </location>
</feature>
<evidence type="ECO:0000256" key="6">
    <source>
        <dbReference type="ARBA" id="ARBA00022801"/>
    </source>
</evidence>